<sequence>MVGPKERPLPIISYVGWFEGQTCVEFLGEIFSIMLRQLAKNLRRGTTGTHDQEVYVVDFRGPYIFIIRTYFTGELIKRVHPNRCPGDENYVKEDWLRAMSALARSLRYPLSRKAKVGAIQRCISCGAHTVSNDI</sequence>
<dbReference type="OrthoDB" id="4497058at2759"/>
<protein>
    <submittedName>
        <fullName evidence="1">Uncharacterized protein</fullName>
    </submittedName>
</protein>
<gene>
    <name evidence="1" type="ORF">BDV29DRAFT_196711</name>
</gene>
<name>A0A5N5WFT7_9EURO</name>
<dbReference type="EMBL" id="ML732587">
    <property type="protein sequence ID" value="KAB8067081.1"/>
    <property type="molecule type" value="Genomic_DNA"/>
</dbReference>
<evidence type="ECO:0000313" key="2">
    <source>
        <dbReference type="Proteomes" id="UP000326565"/>
    </source>
</evidence>
<dbReference type="Proteomes" id="UP000326565">
    <property type="component" value="Unassembled WGS sequence"/>
</dbReference>
<proteinExistence type="predicted"/>
<organism evidence="1 2">
    <name type="scientific">Aspergillus leporis</name>
    <dbReference type="NCBI Taxonomy" id="41062"/>
    <lineage>
        <taxon>Eukaryota</taxon>
        <taxon>Fungi</taxon>
        <taxon>Dikarya</taxon>
        <taxon>Ascomycota</taxon>
        <taxon>Pezizomycotina</taxon>
        <taxon>Eurotiomycetes</taxon>
        <taxon>Eurotiomycetidae</taxon>
        <taxon>Eurotiales</taxon>
        <taxon>Aspergillaceae</taxon>
        <taxon>Aspergillus</taxon>
        <taxon>Aspergillus subgen. Circumdati</taxon>
    </lineage>
</organism>
<evidence type="ECO:0000313" key="1">
    <source>
        <dbReference type="EMBL" id="KAB8067081.1"/>
    </source>
</evidence>
<reference evidence="1 2" key="1">
    <citation type="submission" date="2019-04" db="EMBL/GenBank/DDBJ databases">
        <title>Friends and foes A comparative genomics study of 23 Aspergillus species from section Flavi.</title>
        <authorList>
            <consortium name="DOE Joint Genome Institute"/>
            <person name="Kjaerbolling I."/>
            <person name="Vesth T."/>
            <person name="Frisvad J.C."/>
            <person name="Nybo J.L."/>
            <person name="Theobald S."/>
            <person name="Kildgaard S."/>
            <person name="Isbrandt T."/>
            <person name="Kuo A."/>
            <person name="Sato A."/>
            <person name="Lyhne E.K."/>
            <person name="Kogle M.E."/>
            <person name="Wiebenga A."/>
            <person name="Kun R.S."/>
            <person name="Lubbers R.J."/>
            <person name="Makela M.R."/>
            <person name="Barry K."/>
            <person name="Chovatia M."/>
            <person name="Clum A."/>
            <person name="Daum C."/>
            <person name="Haridas S."/>
            <person name="He G."/>
            <person name="LaButti K."/>
            <person name="Lipzen A."/>
            <person name="Mondo S."/>
            <person name="Riley R."/>
            <person name="Salamov A."/>
            <person name="Simmons B.A."/>
            <person name="Magnuson J.K."/>
            <person name="Henrissat B."/>
            <person name="Mortensen U.H."/>
            <person name="Larsen T.O."/>
            <person name="Devries R.P."/>
            <person name="Grigoriev I.V."/>
            <person name="Machida M."/>
            <person name="Baker S.E."/>
            <person name="Andersen M.R."/>
        </authorList>
    </citation>
    <scope>NUCLEOTIDE SEQUENCE [LARGE SCALE GENOMIC DNA]</scope>
    <source>
        <strain evidence="1 2">CBS 151.66</strain>
    </source>
</reference>
<keyword evidence="2" id="KW-1185">Reference proteome</keyword>
<dbReference type="AlphaFoldDB" id="A0A5N5WFT7"/>
<accession>A0A5N5WFT7</accession>